<evidence type="ECO:0000313" key="14">
    <source>
        <dbReference type="Proteomes" id="UP000321934"/>
    </source>
</evidence>
<comment type="similarity">
    <text evidence="11">Belongs to the helicase family. PriA subfamily.</text>
</comment>
<dbReference type="GO" id="GO:0016887">
    <property type="term" value="F:ATP hydrolysis activity"/>
    <property type="evidence" value="ECO:0007669"/>
    <property type="project" value="RHEA"/>
</dbReference>
<dbReference type="InterPro" id="IPR005259">
    <property type="entry name" value="PriA"/>
</dbReference>
<dbReference type="InterPro" id="IPR041222">
    <property type="entry name" value="PriA_3primeBD"/>
</dbReference>
<dbReference type="PROSITE" id="PS51192">
    <property type="entry name" value="HELICASE_ATP_BIND_1"/>
    <property type="match status" value="1"/>
</dbReference>
<keyword evidence="6 11" id="KW-0347">Helicase</keyword>
<dbReference type="InterPro" id="IPR040498">
    <property type="entry name" value="PriA_CRR"/>
</dbReference>
<dbReference type="RefSeq" id="WP_146820471.1">
    <property type="nucleotide sequence ID" value="NZ_CP029077.1"/>
</dbReference>
<evidence type="ECO:0000313" key="13">
    <source>
        <dbReference type="EMBL" id="QED23181.1"/>
    </source>
</evidence>
<dbReference type="GO" id="GO:0006270">
    <property type="term" value="P:DNA replication initiation"/>
    <property type="evidence" value="ECO:0007669"/>
    <property type="project" value="TreeGrafter"/>
</dbReference>
<evidence type="ECO:0000256" key="1">
    <source>
        <dbReference type="ARBA" id="ARBA00022515"/>
    </source>
</evidence>
<dbReference type="OrthoDB" id="9759544at2"/>
<dbReference type="PANTHER" id="PTHR30580:SF0">
    <property type="entry name" value="PRIMOSOMAL PROTEIN N"/>
    <property type="match status" value="1"/>
</dbReference>
<comment type="catalytic activity">
    <reaction evidence="11">
        <text>ATP + H2O = ADP + phosphate + H(+)</text>
        <dbReference type="Rhea" id="RHEA:13065"/>
        <dbReference type="ChEBI" id="CHEBI:15377"/>
        <dbReference type="ChEBI" id="CHEBI:15378"/>
        <dbReference type="ChEBI" id="CHEBI:30616"/>
        <dbReference type="ChEBI" id="CHEBI:43474"/>
        <dbReference type="ChEBI" id="CHEBI:456216"/>
        <dbReference type="EC" id="5.6.2.4"/>
    </reaction>
</comment>
<dbReference type="AlphaFoldDB" id="A0A5B8XG08"/>
<dbReference type="GO" id="GO:0006310">
    <property type="term" value="P:DNA recombination"/>
    <property type="evidence" value="ECO:0007669"/>
    <property type="project" value="InterPro"/>
</dbReference>
<evidence type="ECO:0000256" key="6">
    <source>
        <dbReference type="ARBA" id="ARBA00022806"/>
    </source>
</evidence>
<dbReference type="Pfam" id="PF17764">
    <property type="entry name" value="PriA_3primeBD"/>
    <property type="match status" value="1"/>
</dbReference>
<dbReference type="GO" id="GO:0006269">
    <property type="term" value="P:DNA replication, synthesis of primer"/>
    <property type="evidence" value="ECO:0007669"/>
    <property type="project" value="UniProtKB-KW"/>
</dbReference>
<dbReference type="Proteomes" id="UP000321934">
    <property type="component" value="Chromosome"/>
</dbReference>
<evidence type="ECO:0000259" key="12">
    <source>
        <dbReference type="PROSITE" id="PS51192"/>
    </source>
</evidence>
<keyword evidence="9 11" id="KW-0238">DNA-binding</keyword>
<dbReference type="GO" id="GO:0005524">
    <property type="term" value="F:ATP binding"/>
    <property type="evidence" value="ECO:0007669"/>
    <property type="project" value="UniProtKB-UniRule"/>
</dbReference>
<keyword evidence="10 11" id="KW-0413">Isomerase</keyword>
<keyword evidence="2 11" id="KW-0235">DNA replication</keyword>
<feature type="binding site" evidence="11">
    <location>
        <position position="427"/>
    </location>
    <ligand>
        <name>Zn(2+)</name>
        <dbReference type="ChEBI" id="CHEBI:29105"/>
        <label>1</label>
    </ligand>
</feature>
<feature type="binding site" evidence="11">
    <location>
        <position position="454"/>
    </location>
    <ligand>
        <name>Zn(2+)</name>
        <dbReference type="ChEBI" id="CHEBI:29105"/>
        <label>2</label>
    </ligand>
</feature>
<dbReference type="Pfam" id="PF00271">
    <property type="entry name" value="Helicase_C"/>
    <property type="match status" value="1"/>
</dbReference>
<dbReference type="EMBL" id="CP029077">
    <property type="protein sequence ID" value="QED23181.1"/>
    <property type="molecule type" value="Genomic_DNA"/>
</dbReference>
<evidence type="ECO:0000256" key="3">
    <source>
        <dbReference type="ARBA" id="ARBA00022723"/>
    </source>
</evidence>
<dbReference type="PANTHER" id="PTHR30580">
    <property type="entry name" value="PRIMOSOMAL PROTEIN N"/>
    <property type="match status" value="1"/>
</dbReference>
<feature type="binding site" evidence="11">
    <location>
        <position position="451"/>
    </location>
    <ligand>
        <name>Zn(2+)</name>
        <dbReference type="ChEBI" id="CHEBI:29105"/>
        <label>2</label>
    </ligand>
</feature>
<keyword evidence="8 11" id="KW-0067">ATP-binding</keyword>
<sequence length="718" mass="81336">MQIYYYQIAIAAPFDKLLTYKISEKMPIGSIVLCKIMSRTEYGVIMSEILPQNIDFDLAKIKEIHEKTPLVIDEKMLSFIHQLASYNMQKIGEVIDAFMTNYEILHKGFAISSKIKKDKIPAIKTIELSDKQREISDNIIADCDKFSTHVIDGVTGSGKTMIYLSVIEKILKNNSVDNLANGEKNNSDNANSDADLSQYSTRKCDSAACEKISQDGHHPCSNKANNKQNSQILIMLPEISLTPQTSSFFEEKLGIKPLLWHSNITKAKKRDILREIMSGDARVIVGTRSAILLPFVNLKMIIIDEEHDSSYKQSEKMIYSARDMAIMRAKILDIPAILLSATLCLETHFNAKSGKYRLHSINERYTKVKMPEIIVVDMTKKEEKPRSGECISARVLQIAKDVIESGKQVLFFLNRRGFSTSVMCGACNEFLGCENCSVNMAFHESKNLAICHYCGYTSQIPNDCKACKDVDKWVKIGFGVERVALELKKHFPSAKQQIFSSDEVDKASIDGILDDINSGKTQIIIGTQMISKGYNFPHLKCVVIVDTDTGFLDGDFRLYEKTYQMITQVAGRAGRFDERGLVLIQSYQQNNPAIMAIASMNKAKFYDDELRRRDSKYNPLPPLYRQIAIIISSNNEDLASNIAKNMMKHLYDNISHIARIFGPAPSLIKRINRQFRFRILISFAKKQGFMQEIYDTISKFQAKCDVMIKVDVDPLNFL</sequence>
<organism evidence="13 14">
    <name type="scientific">Candidatus Deianiraea vastatrix</name>
    <dbReference type="NCBI Taxonomy" id="2163644"/>
    <lineage>
        <taxon>Bacteria</taxon>
        <taxon>Pseudomonadati</taxon>
        <taxon>Pseudomonadota</taxon>
        <taxon>Alphaproteobacteria</taxon>
        <taxon>Rickettsiales</taxon>
        <taxon>Candidatus Deianiraeaceae</taxon>
        <taxon>Candidatus Deianiraea</taxon>
    </lineage>
</organism>
<protein>
    <recommendedName>
        <fullName evidence="11">Replication restart protein PriA</fullName>
    </recommendedName>
    <alternativeName>
        <fullName evidence="11">ATP-dependent DNA helicase PriA</fullName>
        <ecNumber evidence="11">5.6.2.4</ecNumber>
    </alternativeName>
    <alternativeName>
        <fullName evidence="11">DNA 3'-5' helicase PriA</fullName>
    </alternativeName>
</protein>
<dbReference type="InterPro" id="IPR041236">
    <property type="entry name" value="PriA_C"/>
</dbReference>
<keyword evidence="3 11" id="KW-0479">Metal-binding</keyword>
<evidence type="ECO:0000256" key="2">
    <source>
        <dbReference type="ARBA" id="ARBA00022705"/>
    </source>
</evidence>
<dbReference type="NCBIfam" id="TIGR00595">
    <property type="entry name" value="priA"/>
    <property type="match status" value="1"/>
</dbReference>
<dbReference type="HAMAP" id="MF_00983">
    <property type="entry name" value="PriA"/>
    <property type="match status" value="1"/>
</dbReference>
<dbReference type="SUPFAM" id="SSF52540">
    <property type="entry name" value="P-loop containing nucleoside triphosphate hydrolases"/>
    <property type="match status" value="1"/>
</dbReference>
<keyword evidence="7 11" id="KW-0862">Zinc</keyword>
<feature type="binding site" evidence="11">
    <location>
        <position position="436"/>
    </location>
    <ligand>
        <name>Zn(2+)</name>
        <dbReference type="ChEBI" id="CHEBI:29105"/>
        <label>2</label>
    </ligand>
</feature>
<comment type="subunit">
    <text evidence="11">Component of the replication restart primosome.</text>
</comment>
<evidence type="ECO:0000256" key="10">
    <source>
        <dbReference type="ARBA" id="ARBA00023235"/>
    </source>
</evidence>
<feature type="binding site" evidence="11">
    <location>
        <position position="433"/>
    </location>
    <ligand>
        <name>Zn(2+)</name>
        <dbReference type="ChEBI" id="CHEBI:29105"/>
        <label>2</label>
    </ligand>
</feature>
<feature type="binding site" evidence="11">
    <location>
        <position position="424"/>
    </location>
    <ligand>
        <name>Zn(2+)</name>
        <dbReference type="ChEBI" id="CHEBI:29105"/>
        <label>1</label>
    </ligand>
</feature>
<keyword evidence="4 11" id="KW-0547">Nucleotide-binding</keyword>
<reference evidence="13 14" key="1">
    <citation type="journal article" date="2019" name="ISME J.">
        <title>Deianiraea, an extracellular bacterium associated with the ciliate Paramecium, suggests an alternative scenario for the evolution of Rickettsiales.</title>
        <authorList>
            <person name="Castelli M."/>
            <person name="Sabaneyeva E."/>
            <person name="Lanzoni O."/>
            <person name="Lebedeva N."/>
            <person name="Floriano A.M."/>
            <person name="Gaiarsa S."/>
            <person name="Benken K."/>
            <person name="Modeo L."/>
            <person name="Bandi C."/>
            <person name="Potekhin A."/>
            <person name="Sassera D."/>
            <person name="Petroni G."/>
        </authorList>
    </citation>
    <scope>NUCLEOTIDE SEQUENCE [LARGE SCALE GENOMIC DNA]</scope>
    <source>
        <strain evidence="13">CyL4-1</strain>
    </source>
</reference>
<dbReference type="GO" id="GO:0006302">
    <property type="term" value="P:double-strand break repair"/>
    <property type="evidence" value="ECO:0007669"/>
    <property type="project" value="InterPro"/>
</dbReference>
<comment type="cofactor">
    <cofactor evidence="11">
        <name>Zn(2+)</name>
        <dbReference type="ChEBI" id="CHEBI:29105"/>
    </cofactor>
    <text evidence="11">Binds 2 zinc ions per subunit.</text>
</comment>
<dbReference type="EC" id="5.6.2.4" evidence="11"/>
<dbReference type="Pfam" id="PF18319">
    <property type="entry name" value="Zn_ribbon_PriA"/>
    <property type="match status" value="1"/>
</dbReference>
<dbReference type="SMART" id="SM00487">
    <property type="entry name" value="DEXDc"/>
    <property type="match status" value="1"/>
</dbReference>
<accession>A0A5B8XG08</accession>
<dbReference type="InterPro" id="IPR011545">
    <property type="entry name" value="DEAD/DEAH_box_helicase_dom"/>
</dbReference>
<evidence type="ECO:0000256" key="8">
    <source>
        <dbReference type="ARBA" id="ARBA00022840"/>
    </source>
</evidence>
<dbReference type="GO" id="GO:0043138">
    <property type="term" value="F:3'-5' DNA helicase activity"/>
    <property type="evidence" value="ECO:0007669"/>
    <property type="project" value="UniProtKB-EC"/>
</dbReference>
<dbReference type="InterPro" id="IPR014001">
    <property type="entry name" value="Helicase_ATP-bd"/>
</dbReference>
<dbReference type="Pfam" id="PF00270">
    <property type="entry name" value="DEAD"/>
    <property type="match status" value="1"/>
</dbReference>
<evidence type="ECO:0000256" key="9">
    <source>
        <dbReference type="ARBA" id="ARBA00023125"/>
    </source>
</evidence>
<dbReference type="Gene3D" id="3.40.50.300">
    <property type="entry name" value="P-loop containing nucleotide triphosphate hydrolases"/>
    <property type="match status" value="3"/>
</dbReference>
<keyword evidence="5 11" id="KW-0378">Hydrolase</keyword>
<evidence type="ECO:0000256" key="7">
    <source>
        <dbReference type="ARBA" id="ARBA00022833"/>
    </source>
</evidence>
<evidence type="ECO:0000256" key="5">
    <source>
        <dbReference type="ARBA" id="ARBA00022801"/>
    </source>
</evidence>
<keyword evidence="1 11" id="KW-0639">Primosome</keyword>
<evidence type="ECO:0000256" key="11">
    <source>
        <dbReference type="HAMAP-Rule" id="MF_00983"/>
    </source>
</evidence>
<dbReference type="InterPro" id="IPR001650">
    <property type="entry name" value="Helicase_C-like"/>
</dbReference>
<feature type="binding site" evidence="11">
    <location>
        <position position="464"/>
    </location>
    <ligand>
        <name>Zn(2+)</name>
        <dbReference type="ChEBI" id="CHEBI:29105"/>
        <label>1</label>
    </ligand>
</feature>
<name>A0A5B8XG08_9RICK</name>
<dbReference type="Pfam" id="PF18074">
    <property type="entry name" value="PriA_C"/>
    <property type="match status" value="1"/>
</dbReference>
<dbReference type="InterPro" id="IPR027417">
    <property type="entry name" value="P-loop_NTPase"/>
</dbReference>
<feature type="binding site" evidence="11">
    <location>
        <position position="467"/>
    </location>
    <ligand>
        <name>Zn(2+)</name>
        <dbReference type="ChEBI" id="CHEBI:29105"/>
        <label>1</label>
    </ligand>
</feature>
<keyword evidence="14" id="KW-1185">Reference proteome</keyword>
<comment type="function">
    <text evidence="11">Initiates the restart of stalled replication forks, which reloads the replicative helicase on sites other than the origin of replication. Recognizes and binds to abandoned replication forks and remodels them to uncover a helicase loading site. Promotes assembly of the primosome at these replication forks.</text>
</comment>
<dbReference type="SMART" id="SM00490">
    <property type="entry name" value="HELICc"/>
    <property type="match status" value="1"/>
</dbReference>
<gene>
    <name evidence="11" type="primary">priA</name>
    <name evidence="13" type="ORF">Deia_00377</name>
</gene>
<dbReference type="InterPro" id="IPR042115">
    <property type="entry name" value="PriA_3primeBD_sf"/>
</dbReference>
<dbReference type="Gene3D" id="3.40.1440.60">
    <property type="entry name" value="PriA, 3(prime) DNA-binding domain"/>
    <property type="match status" value="1"/>
</dbReference>
<dbReference type="GO" id="GO:1990077">
    <property type="term" value="C:primosome complex"/>
    <property type="evidence" value="ECO:0007669"/>
    <property type="project" value="UniProtKB-UniRule"/>
</dbReference>
<dbReference type="GO" id="GO:0008270">
    <property type="term" value="F:zinc ion binding"/>
    <property type="evidence" value="ECO:0007669"/>
    <property type="project" value="UniProtKB-UniRule"/>
</dbReference>
<proteinExistence type="inferred from homology"/>
<comment type="catalytic activity">
    <reaction evidence="11">
        <text>Couples ATP hydrolysis with the unwinding of duplex DNA by translocating in the 3'-5' direction.</text>
        <dbReference type="EC" id="5.6.2.4"/>
    </reaction>
</comment>
<dbReference type="GO" id="GO:0003677">
    <property type="term" value="F:DNA binding"/>
    <property type="evidence" value="ECO:0007669"/>
    <property type="project" value="UniProtKB-UniRule"/>
</dbReference>
<feature type="domain" description="Helicase ATP-binding" evidence="12">
    <location>
        <begin position="140"/>
        <end position="361"/>
    </location>
</feature>
<evidence type="ECO:0000256" key="4">
    <source>
        <dbReference type="ARBA" id="ARBA00022741"/>
    </source>
</evidence>